<geneLocation type="plasmid" evidence="2">
    <name>pcfviadri1362_p2</name>
</geneLocation>
<gene>
    <name evidence="1" type="ORF">GZ989_011430</name>
</gene>
<accession>A0A974MU78</accession>
<dbReference type="EMBL" id="CP059434">
    <property type="protein sequence ID" value="QMS59884.1"/>
    <property type="molecule type" value="Genomic_DNA"/>
</dbReference>
<proteinExistence type="predicted"/>
<dbReference type="AlphaFoldDB" id="A0A974MU78"/>
<dbReference type="Proteomes" id="UP000514628">
    <property type="component" value="Plasmid pCFViADRI1362_P2"/>
</dbReference>
<reference evidence="2" key="1">
    <citation type="submission" date="2020-07" db="EMBL/GenBank/DDBJ databases">
        <title>A comparison of fourteen fully characterised mammalian-associated Campylobacter fetus isolates suggests a mechanism by which bovine-adapted biotypes have evolved high genomic plasticity.</title>
        <authorList>
            <person name="Nadin-Davis S.A."/>
            <person name="Chmara J.T."/>
            <person name="Carillo C."/>
            <person name="Amoako K."/>
            <person name="Goji N."/>
            <person name="Duceppe M.-O."/>
            <person name="Devenish J."/>
        </authorList>
    </citation>
    <scope>NUCLEOTIDE SEQUENCE [LARGE SCALE GENOMIC DNA]</scope>
    <source>
        <strain evidence="2">CFViADRI1362</strain>
        <plasmid evidence="2">pcfviadri1362_p2</plasmid>
    </source>
</reference>
<evidence type="ECO:0008006" key="3">
    <source>
        <dbReference type="Google" id="ProtNLM"/>
    </source>
</evidence>
<keyword evidence="1" id="KW-0614">Plasmid</keyword>
<evidence type="ECO:0000313" key="2">
    <source>
        <dbReference type="Proteomes" id="UP000514628"/>
    </source>
</evidence>
<protein>
    <recommendedName>
        <fullName evidence="3">Bacterial mobilisation domain-containing protein</fullName>
    </recommendedName>
</protein>
<organism evidence="1 2">
    <name type="scientific">Campylobacter fetus</name>
    <dbReference type="NCBI Taxonomy" id="196"/>
    <lineage>
        <taxon>Bacteria</taxon>
        <taxon>Pseudomonadati</taxon>
        <taxon>Campylobacterota</taxon>
        <taxon>Epsilonproteobacteria</taxon>
        <taxon>Campylobacterales</taxon>
        <taxon>Campylobacteraceae</taxon>
        <taxon>Campylobacter</taxon>
    </lineage>
</organism>
<name>A0A974MU78_CAMFE</name>
<evidence type="ECO:0000313" key="1">
    <source>
        <dbReference type="EMBL" id="QMS59884.1"/>
    </source>
</evidence>
<dbReference type="RefSeq" id="WP_065843547.1">
    <property type="nucleotide sequence ID" value="NZ_CP059434.1"/>
</dbReference>
<sequence>MSKKTKVKSFRINDEVETIVNNFLSNSAYTFSDVVNSALYNFILDENNNLSKEFDTMISNINNQDIKDLHIYISSKEYKILKELSIKHGFKSVTKEVKFLLINLLNSDSPIFNNIEMSELRVACAELNRVGRNINQILKLLYEQDFHNFKINYENLMTAINDANDKISKVVEPVEKYIGLLNLKVNS</sequence>